<feature type="compositionally biased region" description="Low complexity" evidence="1">
    <location>
        <begin position="110"/>
        <end position="119"/>
    </location>
</feature>
<evidence type="ECO:0000259" key="2">
    <source>
        <dbReference type="PROSITE" id="PS50020"/>
    </source>
</evidence>
<dbReference type="Pfam" id="PF00397">
    <property type="entry name" value="WW"/>
    <property type="match status" value="1"/>
</dbReference>
<dbReference type="InterPro" id="IPR001202">
    <property type="entry name" value="WW_dom"/>
</dbReference>
<dbReference type="PROSITE" id="PS50020">
    <property type="entry name" value="WW_DOMAIN_2"/>
    <property type="match status" value="1"/>
</dbReference>
<feature type="region of interest" description="Disordered" evidence="1">
    <location>
        <begin position="132"/>
        <end position="174"/>
    </location>
</feature>
<feature type="region of interest" description="Disordered" evidence="1">
    <location>
        <begin position="1"/>
        <end position="24"/>
    </location>
</feature>
<dbReference type="GeneID" id="40315252"/>
<name>A0A3R7LF91_9TRYP</name>
<dbReference type="RefSeq" id="XP_029231318.1">
    <property type="nucleotide sequence ID" value="XM_029368578.1"/>
</dbReference>
<dbReference type="EMBL" id="MKKU01000057">
    <property type="protein sequence ID" value="RNF26112.1"/>
    <property type="molecule type" value="Genomic_DNA"/>
</dbReference>
<dbReference type="SUPFAM" id="SSF51045">
    <property type="entry name" value="WW domain"/>
    <property type="match status" value="1"/>
</dbReference>
<proteinExistence type="predicted"/>
<feature type="domain" description="WW" evidence="2">
    <location>
        <begin position="41"/>
        <end position="69"/>
    </location>
</feature>
<evidence type="ECO:0000313" key="4">
    <source>
        <dbReference type="Proteomes" id="UP000284403"/>
    </source>
</evidence>
<keyword evidence="4" id="KW-1185">Reference proteome</keyword>
<sequence length="548" mass="58728">MPAEEKTQGPSVAAAAAAAADDGGTAVGDAEVQRLLQSGAWKALRQEGTGRTYYYHAETRKTCWDLKKELLRQRRATAAETATAAATAQVRGPTASDKNEQGRQTGMSGAGRAEAEPGAGVAVETRHMTLTAPATPHTGDAAANSDSKGSSGPKGDDEYPTPLPPGEKGGEPMRVEKYRDPLQRLMDETNALERLMVSSGTSQAMALEFQRSYEALARTNKALTTQMVKMKQEYGAMEMALREANIKVYEKDLALRALQSRTRAVDKEDEEARTLLFLREQNRELVRQVGELTVVLSRGFNELAYQQALTSDPGALNPEQLASTSLQLHQKESLGTTLDRVLTNSVTQSLLCSACTEEFEKLRVSLLPDEEKAVTSPAAGRQLSTAGAGGEHCHHAQYVPAVSAAPAFNYLGHPEEATQAGMDGGSAGGNSSHLQPPPLPLQQRRGQHGAQAAAGAQQLSFPSPQTSAAPYLHPGGAVGPQSYPRQPQQPPPGHAHGRTLWAAQTDDGRSDTYADYFPKVSMNRRSESRNSVLSATPVFGGFRIRPSY</sequence>
<evidence type="ECO:0000256" key="1">
    <source>
        <dbReference type="SAM" id="MobiDB-lite"/>
    </source>
</evidence>
<feature type="region of interest" description="Disordered" evidence="1">
    <location>
        <begin position="82"/>
        <end position="119"/>
    </location>
</feature>
<feature type="compositionally biased region" description="Polar residues" evidence="1">
    <location>
        <begin position="459"/>
        <end position="468"/>
    </location>
</feature>
<dbReference type="Proteomes" id="UP000284403">
    <property type="component" value="Unassembled WGS sequence"/>
</dbReference>
<gene>
    <name evidence="3" type="ORF">Tco025E_01641</name>
</gene>
<feature type="region of interest" description="Disordered" evidence="1">
    <location>
        <begin position="370"/>
        <end position="389"/>
    </location>
</feature>
<dbReference type="InterPro" id="IPR036020">
    <property type="entry name" value="WW_dom_sf"/>
</dbReference>
<organism evidence="3 4">
    <name type="scientific">Trypanosoma conorhini</name>
    <dbReference type="NCBI Taxonomy" id="83891"/>
    <lineage>
        <taxon>Eukaryota</taxon>
        <taxon>Discoba</taxon>
        <taxon>Euglenozoa</taxon>
        <taxon>Kinetoplastea</taxon>
        <taxon>Metakinetoplastina</taxon>
        <taxon>Trypanosomatida</taxon>
        <taxon>Trypanosomatidae</taxon>
        <taxon>Trypanosoma</taxon>
    </lineage>
</organism>
<evidence type="ECO:0000313" key="3">
    <source>
        <dbReference type="EMBL" id="RNF26112.1"/>
    </source>
</evidence>
<dbReference type="OrthoDB" id="248149at2759"/>
<feature type="compositionally biased region" description="Low complexity" evidence="1">
    <location>
        <begin position="12"/>
        <end position="24"/>
    </location>
</feature>
<dbReference type="Gene3D" id="2.20.70.10">
    <property type="match status" value="1"/>
</dbReference>
<dbReference type="AlphaFoldDB" id="A0A3R7LF91"/>
<feature type="region of interest" description="Disordered" evidence="1">
    <location>
        <begin position="415"/>
        <end position="498"/>
    </location>
</feature>
<reference evidence="3 4" key="1">
    <citation type="journal article" date="2018" name="BMC Genomics">
        <title>Genomic comparison of Trypanosoma conorhini and Trypanosoma rangeli to Trypanosoma cruzi strains of high and low virulence.</title>
        <authorList>
            <person name="Bradwell K.R."/>
            <person name="Koparde V.N."/>
            <person name="Matveyev A.V."/>
            <person name="Serrano M.G."/>
            <person name="Alves J.M."/>
            <person name="Parikh H."/>
            <person name="Huang B."/>
            <person name="Lee V."/>
            <person name="Espinosa-Alvarez O."/>
            <person name="Ortiz P.A."/>
            <person name="Costa-Martins A.G."/>
            <person name="Teixeira M.M."/>
            <person name="Buck G.A."/>
        </authorList>
    </citation>
    <scope>NUCLEOTIDE SEQUENCE [LARGE SCALE GENOMIC DNA]</scope>
    <source>
        <strain evidence="3 4">025E</strain>
    </source>
</reference>
<dbReference type="CDD" id="cd00201">
    <property type="entry name" value="WW"/>
    <property type="match status" value="1"/>
</dbReference>
<protein>
    <recommendedName>
        <fullName evidence="2">WW domain-containing protein</fullName>
    </recommendedName>
</protein>
<accession>A0A3R7LF91</accession>
<comment type="caution">
    <text evidence="3">The sequence shown here is derived from an EMBL/GenBank/DDBJ whole genome shotgun (WGS) entry which is preliminary data.</text>
</comment>
<feature type="compositionally biased region" description="Low complexity" evidence="1">
    <location>
        <begin position="441"/>
        <end position="458"/>
    </location>
</feature>